<dbReference type="EMBL" id="CP021434">
    <property type="protein sequence ID" value="ARU60057.1"/>
    <property type="molecule type" value="Genomic_DNA"/>
</dbReference>
<keyword evidence="3" id="KW-0804">Transcription</keyword>
<accession>A0A1Y0IHY2</accession>
<keyword evidence="1" id="KW-0805">Transcription regulation</keyword>
<dbReference type="SMART" id="SM00418">
    <property type="entry name" value="HTH_ARSR"/>
    <property type="match status" value="1"/>
</dbReference>
<evidence type="ECO:0000256" key="2">
    <source>
        <dbReference type="ARBA" id="ARBA00023125"/>
    </source>
</evidence>
<dbReference type="Proteomes" id="UP000195437">
    <property type="component" value="Chromosome"/>
</dbReference>
<dbReference type="AlphaFoldDB" id="A0A1Y0IHY2"/>
<sequence>MDLELMAELHKALGDKTRLKILALLKTSELCVCELVPILKMTQPAISQHMRKLKTAKLVKERRAGQWVFYSLDGAGYPFLEGILAELPDLSGEVQRLKDEGLKVVCCD</sequence>
<keyword evidence="6" id="KW-1185">Reference proteome</keyword>
<dbReference type="PRINTS" id="PR00778">
    <property type="entry name" value="HTHARSR"/>
</dbReference>
<gene>
    <name evidence="5" type="ORF">CBW65_02490</name>
</gene>
<dbReference type="InterPro" id="IPR036390">
    <property type="entry name" value="WH_DNA-bd_sf"/>
</dbReference>
<dbReference type="CDD" id="cd00090">
    <property type="entry name" value="HTH_ARSR"/>
    <property type="match status" value="1"/>
</dbReference>
<dbReference type="KEGG" id="tum:CBW65_02490"/>
<dbReference type="NCBIfam" id="NF033788">
    <property type="entry name" value="HTH_metalloreg"/>
    <property type="match status" value="1"/>
</dbReference>
<evidence type="ECO:0000256" key="3">
    <source>
        <dbReference type="ARBA" id="ARBA00023163"/>
    </source>
</evidence>
<protein>
    <submittedName>
        <fullName evidence="5">Transcriptional regulator</fullName>
    </submittedName>
</protein>
<feature type="domain" description="HTH arsR-type" evidence="4">
    <location>
        <begin position="1"/>
        <end position="95"/>
    </location>
</feature>
<dbReference type="PROSITE" id="PS50987">
    <property type="entry name" value="HTH_ARSR_2"/>
    <property type="match status" value="1"/>
</dbReference>
<organism evidence="5 6">
    <name type="scientific">Tumebacillus avium</name>
    <dbReference type="NCBI Taxonomy" id="1903704"/>
    <lineage>
        <taxon>Bacteria</taxon>
        <taxon>Bacillati</taxon>
        <taxon>Bacillota</taxon>
        <taxon>Bacilli</taxon>
        <taxon>Bacillales</taxon>
        <taxon>Alicyclobacillaceae</taxon>
        <taxon>Tumebacillus</taxon>
    </lineage>
</organism>
<evidence type="ECO:0000313" key="5">
    <source>
        <dbReference type="EMBL" id="ARU60057.1"/>
    </source>
</evidence>
<dbReference type="PANTHER" id="PTHR33154">
    <property type="entry name" value="TRANSCRIPTIONAL REGULATOR, ARSR FAMILY"/>
    <property type="match status" value="1"/>
</dbReference>
<name>A0A1Y0IHY2_9BACL</name>
<dbReference type="InterPro" id="IPR001845">
    <property type="entry name" value="HTH_ArsR_DNA-bd_dom"/>
</dbReference>
<dbReference type="Pfam" id="PF01022">
    <property type="entry name" value="HTH_5"/>
    <property type="match status" value="1"/>
</dbReference>
<dbReference type="GO" id="GO:0003677">
    <property type="term" value="F:DNA binding"/>
    <property type="evidence" value="ECO:0007669"/>
    <property type="project" value="UniProtKB-KW"/>
</dbReference>
<proteinExistence type="predicted"/>
<dbReference type="InterPro" id="IPR051081">
    <property type="entry name" value="HTH_MetalResp_TranReg"/>
</dbReference>
<dbReference type="Gene3D" id="1.10.10.10">
    <property type="entry name" value="Winged helix-like DNA-binding domain superfamily/Winged helix DNA-binding domain"/>
    <property type="match status" value="1"/>
</dbReference>
<evidence type="ECO:0000259" key="4">
    <source>
        <dbReference type="PROSITE" id="PS50987"/>
    </source>
</evidence>
<keyword evidence="2" id="KW-0238">DNA-binding</keyword>
<evidence type="ECO:0000256" key="1">
    <source>
        <dbReference type="ARBA" id="ARBA00023015"/>
    </source>
</evidence>
<dbReference type="PANTHER" id="PTHR33154:SF18">
    <property type="entry name" value="ARSENICAL RESISTANCE OPERON REPRESSOR"/>
    <property type="match status" value="1"/>
</dbReference>
<dbReference type="InterPro" id="IPR011991">
    <property type="entry name" value="ArsR-like_HTH"/>
</dbReference>
<dbReference type="SUPFAM" id="SSF46785">
    <property type="entry name" value="Winged helix' DNA-binding domain"/>
    <property type="match status" value="1"/>
</dbReference>
<reference evidence="6" key="1">
    <citation type="submission" date="2017-05" db="EMBL/GenBank/DDBJ databases">
        <authorList>
            <person name="Sung H."/>
        </authorList>
    </citation>
    <scope>NUCLEOTIDE SEQUENCE [LARGE SCALE GENOMIC DNA]</scope>
    <source>
        <strain evidence="6">AR23208</strain>
    </source>
</reference>
<dbReference type="RefSeq" id="WP_087455445.1">
    <property type="nucleotide sequence ID" value="NZ_CP021434.1"/>
</dbReference>
<dbReference type="InterPro" id="IPR036388">
    <property type="entry name" value="WH-like_DNA-bd_sf"/>
</dbReference>
<dbReference type="OrthoDB" id="9798835at2"/>
<evidence type="ECO:0000313" key="6">
    <source>
        <dbReference type="Proteomes" id="UP000195437"/>
    </source>
</evidence>
<dbReference type="GO" id="GO:0003700">
    <property type="term" value="F:DNA-binding transcription factor activity"/>
    <property type="evidence" value="ECO:0007669"/>
    <property type="project" value="InterPro"/>
</dbReference>